<comment type="subunit">
    <text evidence="9">Homohexamer. The homohexamer assembles into an open ring structure.</text>
</comment>
<keyword evidence="1 9" id="KW-0806">Transcription termination</keyword>
<evidence type="ECO:0000256" key="3">
    <source>
        <dbReference type="ARBA" id="ARBA00022801"/>
    </source>
</evidence>
<dbReference type="Proteomes" id="UP000246722">
    <property type="component" value="Unassembled WGS sequence"/>
</dbReference>
<evidence type="ECO:0000256" key="4">
    <source>
        <dbReference type="ARBA" id="ARBA00022806"/>
    </source>
</evidence>
<dbReference type="SMART" id="SM00382">
    <property type="entry name" value="AAA"/>
    <property type="match status" value="1"/>
</dbReference>
<dbReference type="SMART" id="SM00357">
    <property type="entry name" value="CSP"/>
    <property type="match status" value="1"/>
</dbReference>
<dbReference type="InterPro" id="IPR011112">
    <property type="entry name" value="Rho-like_N"/>
</dbReference>
<evidence type="ECO:0000313" key="15">
    <source>
        <dbReference type="Proteomes" id="UP000246722"/>
    </source>
</evidence>
<sequence>MCVAVCVHSNPPLRGTGSPAAHRRCNLLWPIRKSQGKGQNFVTDVNIHANGVDISRLSTLRVAELQALAGELGIQGASKLRKGELVDAITANQSSTTEPPAADAIVLDAPVEVAAVETAPAQTAPVADAPAETAPKKRVSRRVTTAAAAPAVAHVNADGDLGLGLIIPETAARKTTAPTTYAGAGATDGIVADAPVVEKPVRQARKRASTATITEAAISEAVAAAKTAEAAAPVVEASAPVAEPAAVETTEQAGTGRNRRGNNRGEARNNENRNESRGDGRNNNNRGGNRNNNASTARNAFDARALIEAQNAEDGYEAPADDTSAAPAEVETVDAESTESRIQRPEGVVRAERNERGGRQRNQRGARAEQAEQTETVEQADTVETTDTTTDAEQTDEQTEQTEQSSDQPRQGRSRNRSRGGDRNQGDRQQGDRNQNDRNQGDRAPQAADDRGDDRQPNQRQQNNRGQGQQDRQNDRQQSDRAQQERQGQDRNQGLDRNSGPEDELNGRNNRSRFRDRKRRGATTNDDFEPELTDDDVLIPVAGILDVLDNYAFVRTSGYLPGASDVYVSLGQVKKYNLRKGDAVVGSIRQPHEGDQSGRQKYNAIVKVDSINGLTVEEAATRVEFQKLTPLYPQERLRLETEPGKLTQRIIDLVAPIGKGQRGLIVAPPKAGKTIVMQQIANAIATNNPEVHLMVVLVDERPEEVTDMQRTVKGEVIASTFDRPAEDHTTVAELAIERAKRLVELGHDVVVLLDSITRLGRAYNLTAPPSGRILSGGVDASALYPPKRFFGAARNIENGGSLTILASALVETGSKMDEVIFEEFKGTGNMELRLSRHLADKRIFPAVDVNASGTRREEMLMSADEVKITWKLRRALAGLEQQQALEVILGRLKETSSNVEFLMQVQKSMPTPNGSDKDH</sequence>
<dbReference type="SUPFAM" id="SSF52540">
    <property type="entry name" value="P-loop containing nucleoside triphosphate hydrolases"/>
    <property type="match status" value="1"/>
</dbReference>
<dbReference type="SUPFAM" id="SSF68912">
    <property type="entry name" value="Rho N-terminal domain-like"/>
    <property type="match status" value="1"/>
</dbReference>
<reference evidence="14 15" key="1">
    <citation type="submission" date="2018-05" db="EMBL/GenBank/DDBJ databases">
        <title>Genetic diversity of glacier-inhabiting Cryobacterium bacteria in China and description of Cryobacterium mengkeensis sp. nov. and Arthrobacter glacialis sp. nov.</title>
        <authorList>
            <person name="Liu Q."/>
            <person name="Xin Y.-H."/>
        </authorList>
    </citation>
    <scope>NUCLEOTIDE SEQUENCE [LARGE SCALE GENOMIC DNA]</scope>
    <source>
        <strain evidence="14 15">SK-1</strain>
    </source>
</reference>
<dbReference type="InterPro" id="IPR027417">
    <property type="entry name" value="P-loop_NTPase"/>
</dbReference>
<feature type="compositionally biased region" description="Basic and acidic residues" evidence="12">
    <location>
        <begin position="419"/>
        <end position="441"/>
    </location>
</feature>
<protein>
    <recommendedName>
        <fullName evidence="9 10">Transcription termination factor Rho</fullName>
        <ecNumber evidence="9 10">3.6.4.-</ecNumber>
    </recommendedName>
    <alternativeName>
        <fullName evidence="9">ATP-dependent helicase Rho</fullName>
    </alternativeName>
</protein>
<accession>A0A317ZTN7</accession>
<evidence type="ECO:0000313" key="14">
    <source>
        <dbReference type="EMBL" id="PXA70588.1"/>
    </source>
</evidence>
<dbReference type="Pfam" id="PF00006">
    <property type="entry name" value="ATP-synt_ab"/>
    <property type="match status" value="1"/>
</dbReference>
<dbReference type="InterPro" id="IPR036269">
    <property type="entry name" value="Rho_N_sf"/>
</dbReference>
<evidence type="ECO:0000256" key="5">
    <source>
        <dbReference type="ARBA" id="ARBA00022840"/>
    </source>
</evidence>
<dbReference type="GO" id="GO:0005524">
    <property type="term" value="F:ATP binding"/>
    <property type="evidence" value="ECO:0007669"/>
    <property type="project" value="UniProtKB-UniRule"/>
</dbReference>
<comment type="caution">
    <text evidence="14">The sequence shown here is derived from an EMBL/GenBank/DDBJ whole genome shotgun (WGS) entry which is preliminary data.</text>
</comment>
<feature type="compositionally biased region" description="Low complexity" evidence="12">
    <location>
        <begin position="458"/>
        <end position="471"/>
    </location>
</feature>
<dbReference type="InterPro" id="IPR041703">
    <property type="entry name" value="Rho_factor_ATP-bd"/>
</dbReference>
<evidence type="ECO:0000256" key="12">
    <source>
        <dbReference type="SAM" id="MobiDB-lite"/>
    </source>
</evidence>
<dbReference type="Pfam" id="PF07497">
    <property type="entry name" value="Rho_RNA_bind"/>
    <property type="match status" value="1"/>
</dbReference>
<dbReference type="InterPro" id="IPR011129">
    <property type="entry name" value="CSD"/>
</dbReference>
<dbReference type="GO" id="GO:0008186">
    <property type="term" value="F:ATP-dependent activity, acting on RNA"/>
    <property type="evidence" value="ECO:0007669"/>
    <property type="project" value="UniProtKB-UniRule"/>
</dbReference>
<dbReference type="HAMAP" id="MF_01884">
    <property type="entry name" value="Rho"/>
    <property type="match status" value="1"/>
</dbReference>
<dbReference type="NCBIfam" id="TIGR00767">
    <property type="entry name" value="rho"/>
    <property type="match status" value="1"/>
</dbReference>
<dbReference type="AlphaFoldDB" id="A0A317ZTN7"/>
<dbReference type="SMART" id="SM00959">
    <property type="entry name" value="Rho_N"/>
    <property type="match status" value="1"/>
</dbReference>
<dbReference type="EC" id="3.6.4.-" evidence="9 10"/>
<dbReference type="GO" id="GO:0016787">
    <property type="term" value="F:hydrolase activity"/>
    <property type="evidence" value="ECO:0007669"/>
    <property type="project" value="UniProtKB-KW"/>
</dbReference>
<feature type="binding site" evidence="9">
    <location>
        <begin position="670"/>
        <end position="675"/>
    </location>
    <ligand>
        <name>ATP</name>
        <dbReference type="ChEBI" id="CHEBI:30616"/>
    </ligand>
</feature>
<proteinExistence type="inferred from homology"/>
<dbReference type="Gene3D" id="1.10.720.10">
    <property type="match status" value="1"/>
</dbReference>
<dbReference type="PANTHER" id="PTHR46425">
    <property type="entry name" value="TRANSCRIPTION TERMINATION FACTOR RHO"/>
    <property type="match status" value="1"/>
</dbReference>
<keyword evidence="2 9" id="KW-0547">Nucleotide-binding</keyword>
<dbReference type="PROSITE" id="PS51856">
    <property type="entry name" value="RHO_RNA_BD"/>
    <property type="match status" value="1"/>
</dbReference>
<feature type="compositionally biased region" description="Low complexity" evidence="12">
    <location>
        <begin position="371"/>
        <end position="392"/>
    </location>
</feature>
<dbReference type="Gene3D" id="2.40.50.140">
    <property type="entry name" value="Nucleic acid-binding proteins"/>
    <property type="match status" value="1"/>
</dbReference>
<dbReference type="InterPro" id="IPR003593">
    <property type="entry name" value="AAA+_ATPase"/>
</dbReference>
<keyword evidence="6 9" id="KW-0694">RNA-binding</keyword>
<evidence type="ECO:0000256" key="11">
    <source>
        <dbReference type="PROSITE-ProRule" id="PRU01203"/>
    </source>
</evidence>
<comment type="caution">
    <text evidence="9">Lacks conserved residue(s) required for the propagation of feature annotation.</text>
</comment>
<dbReference type="PANTHER" id="PTHR46425:SF1">
    <property type="entry name" value="TRANSCRIPTION TERMINATION FACTOR RHO"/>
    <property type="match status" value="1"/>
</dbReference>
<dbReference type="GO" id="GO:0003723">
    <property type="term" value="F:RNA binding"/>
    <property type="evidence" value="ECO:0007669"/>
    <property type="project" value="UniProtKB-UniRule"/>
</dbReference>
<feature type="compositionally biased region" description="Low complexity" evidence="12">
    <location>
        <begin position="236"/>
        <end position="256"/>
    </location>
</feature>
<evidence type="ECO:0000259" key="13">
    <source>
        <dbReference type="PROSITE" id="PS51856"/>
    </source>
</evidence>
<dbReference type="GO" id="GO:0004386">
    <property type="term" value="F:helicase activity"/>
    <property type="evidence" value="ECO:0007669"/>
    <property type="project" value="UniProtKB-UniRule"/>
</dbReference>
<dbReference type="InterPro" id="IPR000194">
    <property type="entry name" value="ATPase_F1/V1/A1_a/bsu_nucl-bd"/>
</dbReference>
<dbReference type="CDD" id="cd01128">
    <property type="entry name" value="rho_factor_C"/>
    <property type="match status" value="1"/>
</dbReference>
<keyword evidence="5 9" id="KW-0067">ATP-binding</keyword>
<keyword evidence="4 9" id="KW-0347">Helicase</keyword>
<evidence type="ECO:0000256" key="1">
    <source>
        <dbReference type="ARBA" id="ARBA00022472"/>
    </source>
</evidence>
<organism evidence="14 15">
    <name type="scientific">Cryobacterium arcticum</name>
    <dbReference type="NCBI Taxonomy" id="670052"/>
    <lineage>
        <taxon>Bacteria</taxon>
        <taxon>Bacillati</taxon>
        <taxon>Actinomycetota</taxon>
        <taxon>Actinomycetes</taxon>
        <taxon>Micrococcales</taxon>
        <taxon>Microbacteriaceae</taxon>
        <taxon>Cryobacterium</taxon>
    </lineage>
</organism>
<evidence type="ECO:0000256" key="2">
    <source>
        <dbReference type="ARBA" id="ARBA00022741"/>
    </source>
</evidence>
<evidence type="ECO:0000256" key="9">
    <source>
        <dbReference type="HAMAP-Rule" id="MF_01884"/>
    </source>
</evidence>
<feature type="binding site" evidence="9">
    <location>
        <begin position="658"/>
        <end position="663"/>
    </location>
    <ligand>
        <name>ATP</name>
        <dbReference type="ChEBI" id="CHEBI:30616"/>
    </ligand>
</feature>
<feature type="compositionally biased region" description="Basic and acidic residues" evidence="12">
    <location>
        <begin position="263"/>
        <end position="280"/>
    </location>
</feature>
<dbReference type="InterPro" id="IPR011113">
    <property type="entry name" value="Rho_RNA-bd"/>
</dbReference>
<keyword evidence="8 9" id="KW-0804">Transcription</keyword>
<feature type="compositionally biased region" description="Basic and acidic residues" evidence="12">
    <location>
        <begin position="338"/>
        <end position="358"/>
    </location>
</feature>
<comment type="function">
    <text evidence="9">Facilitates transcription termination by a mechanism that involves Rho binding to the nascent RNA, activation of Rho's RNA-dependent ATPase activity, and release of the mRNA from the DNA template.</text>
</comment>
<keyword evidence="3 9" id="KW-0378">Hydrolase</keyword>
<dbReference type="InterPro" id="IPR004665">
    <property type="entry name" value="Term_rho"/>
</dbReference>
<dbReference type="InterPro" id="IPR012340">
    <property type="entry name" value="NA-bd_OB-fold"/>
</dbReference>
<feature type="compositionally biased region" description="Basic and acidic residues" evidence="12">
    <location>
        <begin position="448"/>
        <end position="457"/>
    </location>
</feature>
<evidence type="ECO:0000256" key="10">
    <source>
        <dbReference type="NCBIfam" id="TIGR00767"/>
    </source>
</evidence>
<dbReference type="EMBL" id="QHLY01000007">
    <property type="protein sequence ID" value="PXA70588.1"/>
    <property type="molecule type" value="Genomic_DNA"/>
</dbReference>
<comment type="similarity">
    <text evidence="9 11">Belongs to the Rho family.</text>
</comment>
<feature type="domain" description="Rho RNA-BD" evidence="13">
    <location>
        <begin position="538"/>
        <end position="615"/>
    </location>
</feature>
<evidence type="ECO:0000256" key="6">
    <source>
        <dbReference type="ARBA" id="ARBA00022884"/>
    </source>
</evidence>
<dbReference type="NCBIfam" id="NF006886">
    <property type="entry name" value="PRK09376.1"/>
    <property type="match status" value="1"/>
</dbReference>
<keyword evidence="15" id="KW-1185">Reference proteome</keyword>
<feature type="region of interest" description="Disordered" evidence="12">
    <location>
        <begin position="236"/>
        <end position="297"/>
    </location>
</feature>
<dbReference type="Pfam" id="PF07498">
    <property type="entry name" value="Rho_N"/>
    <property type="match status" value="1"/>
</dbReference>
<feature type="compositionally biased region" description="Basic and acidic residues" evidence="12">
    <location>
        <begin position="472"/>
        <end position="489"/>
    </location>
</feature>
<feature type="binding site" evidence="9">
    <location>
        <position position="701"/>
    </location>
    <ligand>
        <name>ATP</name>
        <dbReference type="ChEBI" id="CHEBI:30616"/>
    </ligand>
</feature>
<gene>
    <name evidence="9" type="primary">rho</name>
    <name evidence="14" type="ORF">CTB96_05695</name>
</gene>
<feature type="compositionally biased region" description="Low complexity" evidence="12">
    <location>
        <begin position="281"/>
        <end position="297"/>
    </location>
</feature>
<keyword evidence="7 9" id="KW-0805">Transcription regulation</keyword>
<evidence type="ECO:0000256" key="7">
    <source>
        <dbReference type="ARBA" id="ARBA00023015"/>
    </source>
</evidence>
<dbReference type="GO" id="GO:0006353">
    <property type="term" value="P:DNA-templated transcription termination"/>
    <property type="evidence" value="ECO:0007669"/>
    <property type="project" value="UniProtKB-UniRule"/>
</dbReference>
<dbReference type="Gene3D" id="3.40.50.300">
    <property type="entry name" value="P-loop containing nucleotide triphosphate hydrolases"/>
    <property type="match status" value="1"/>
</dbReference>
<evidence type="ECO:0000256" key="8">
    <source>
        <dbReference type="ARBA" id="ARBA00023163"/>
    </source>
</evidence>
<feature type="compositionally biased region" description="Basic residues" evidence="12">
    <location>
        <begin position="510"/>
        <end position="521"/>
    </location>
</feature>
<name>A0A317ZTN7_9MICO</name>
<feature type="region of interest" description="Disordered" evidence="12">
    <location>
        <begin position="314"/>
        <end position="531"/>
    </location>
</feature>
<dbReference type="SUPFAM" id="SSF50249">
    <property type="entry name" value="Nucleic acid-binding proteins"/>
    <property type="match status" value="1"/>
</dbReference>